<evidence type="ECO:0000313" key="3">
    <source>
        <dbReference type="Proteomes" id="UP001596505"/>
    </source>
</evidence>
<keyword evidence="3" id="KW-1185">Reference proteome</keyword>
<evidence type="ECO:0000256" key="1">
    <source>
        <dbReference type="PROSITE-ProRule" id="PRU00339"/>
    </source>
</evidence>
<dbReference type="Gene3D" id="1.25.40.10">
    <property type="entry name" value="Tetratricopeptide repeat domain"/>
    <property type="match status" value="1"/>
</dbReference>
<gene>
    <name evidence="2" type="ORF">ACFQRG_02220</name>
</gene>
<dbReference type="Pfam" id="PF18801">
    <property type="entry name" value="RapH_N"/>
    <property type="match status" value="1"/>
</dbReference>
<dbReference type="SUPFAM" id="SSF48452">
    <property type="entry name" value="TPR-like"/>
    <property type="match status" value="1"/>
</dbReference>
<dbReference type="PROSITE" id="PS50293">
    <property type="entry name" value="TPR_REGION"/>
    <property type="match status" value="1"/>
</dbReference>
<feature type="repeat" description="TPR" evidence="1">
    <location>
        <begin position="213"/>
        <end position="246"/>
    </location>
</feature>
<dbReference type="PROSITE" id="PS50005">
    <property type="entry name" value="TPR"/>
    <property type="match status" value="1"/>
</dbReference>
<dbReference type="Pfam" id="PF13424">
    <property type="entry name" value="TPR_12"/>
    <property type="match status" value="1"/>
</dbReference>
<reference evidence="3" key="1">
    <citation type="journal article" date="2019" name="Int. J. Syst. Evol. Microbiol.">
        <title>The Global Catalogue of Microorganisms (GCM) 10K type strain sequencing project: providing services to taxonomists for standard genome sequencing and annotation.</title>
        <authorList>
            <consortium name="The Broad Institute Genomics Platform"/>
            <consortium name="The Broad Institute Genome Sequencing Center for Infectious Disease"/>
            <person name="Wu L."/>
            <person name="Ma J."/>
        </authorList>
    </citation>
    <scope>NUCLEOTIDE SEQUENCE [LARGE SCALE GENOMIC DNA]</scope>
    <source>
        <strain evidence="3">CGMCC 1.16305</strain>
    </source>
</reference>
<name>A0ABW2PR51_9BACL</name>
<protein>
    <submittedName>
        <fullName evidence="2">Tetratricopeptide repeat protein</fullName>
    </submittedName>
</protein>
<organism evidence="2 3">
    <name type="scientific">Scopulibacillus cellulosilyticus</name>
    <dbReference type="NCBI Taxonomy" id="2665665"/>
    <lineage>
        <taxon>Bacteria</taxon>
        <taxon>Bacillati</taxon>
        <taxon>Bacillota</taxon>
        <taxon>Bacilli</taxon>
        <taxon>Bacillales</taxon>
        <taxon>Sporolactobacillaceae</taxon>
        <taxon>Scopulibacillus</taxon>
    </lineage>
</organism>
<dbReference type="RefSeq" id="WP_380963165.1">
    <property type="nucleotide sequence ID" value="NZ_JBHTCO010000002.1"/>
</dbReference>
<proteinExistence type="predicted"/>
<dbReference type="InterPro" id="IPR011990">
    <property type="entry name" value="TPR-like_helical_dom_sf"/>
</dbReference>
<keyword evidence="1" id="KW-0802">TPR repeat</keyword>
<dbReference type="EMBL" id="JBHTCO010000002">
    <property type="protein sequence ID" value="MFC7391809.1"/>
    <property type="molecule type" value="Genomic_DNA"/>
</dbReference>
<dbReference type="Proteomes" id="UP001596505">
    <property type="component" value="Unassembled WGS sequence"/>
</dbReference>
<accession>A0ABW2PR51</accession>
<sequence>MRGRLTAKITMQKLKHWHHMMIKPEIVKASLIKKEIESILNSEYDARSASYYKLFHLRYTLLLNQFDKSQQILHQCIANRKQMASSTYHFYFLFFRGIYYYKLKKDYAGAIRYFKEAESYIPFIQSLTAIEKADFYYHYGLSLGRSYKIDRSIYAGKLALTTFKKANYFESAAKCEIILGINYGRKGKAAVSEFHYHQALMYLSYTSNYQLRHTAYHNLGHLYSVEGKYRKAIHFYKKSLQLIGKGEYLARAQTSCDITRVLVKNGNYQEALKWCEAGLQYAERHKLVDYIYHFQILYQQLTDGCDIVLYKLLENEAIPFFKMKNEYRFVEEYTELMIECYKKTKGS</sequence>
<comment type="caution">
    <text evidence="2">The sequence shown here is derived from an EMBL/GenBank/DDBJ whole genome shotgun (WGS) entry which is preliminary data.</text>
</comment>
<dbReference type="SMART" id="SM00028">
    <property type="entry name" value="TPR"/>
    <property type="match status" value="3"/>
</dbReference>
<dbReference type="InterPro" id="IPR019734">
    <property type="entry name" value="TPR_rpt"/>
</dbReference>
<evidence type="ECO:0000313" key="2">
    <source>
        <dbReference type="EMBL" id="MFC7391809.1"/>
    </source>
</evidence>